<sequence>MKTVIIFACFLLVLLSALEISAPLNFYDKHVTPNMEINDCREKLQRLKIRNFNTFILTQRKTVEDLCRNGDGLRKLQNVNIIDCKVNKVGVLYGAIVTIKCENGIPVHLENVARIKPK</sequence>
<evidence type="ECO:0000313" key="4">
    <source>
        <dbReference type="Proteomes" id="UP000265040"/>
    </source>
</evidence>
<keyword evidence="1" id="KW-0732">Signal</keyword>
<feature type="signal peptide" evidence="1">
    <location>
        <begin position="1"/>
        <end position="17"/>
    </location>
</feature>
<protein>
    <recommendedName>
        <fullName evidence="2">Ribonuclease A-domain domain-containing protein</fullName>
    </recommendedName>
</protein>
<dbReference type="Gene3D" id="3.10.130.10">
    <property type="entry name" value="Ribonuclease A-like domain"/>
    <property type="match status" value="1"/>
</dbReference>
<dbReference type="SMART" id="SM00092">
    <property type="entry name" value="RNAse_Pc"/>
    <property type="match status" value="1"/>
</dbReference>
<dbReference type="OMA" id="NMEINDC"/>
<reference evidence="3" key="2">
    <citation type="submission" date="2025-08" db="UniProtKB">
        <authorList>
            <consortium name="Ensembl"/>
        </authorList>
    </citation>
    <scope>IDENTIFICATION</scope>
</reference>
<dbReference type="GeneTree" id="ENSGT01030000238765"/>
<reference evidence="3" key="1">
    <citation type="submission" date="2021-04" db="EMBL/GenBank/DDBJ databases">
        <authorList>
            <consortium name="Wellcome Sanger Institute Data Sharing"/>
        </authorList>
    </citation>
    <scope>NUCLEOTIDE SEQUENCE [LARGE SCALE GENOMIC DNA]</scope>
</reference>
<name>A0A3Q1J698_ANATE</name>
<proteinExistence type="predicted"/>
<dbReference type="SUPFAM" id="SSF54076">
    <property type="entry name" value="RNase A-like"/>
    <property type="match status" value="1"/>
</dbReference>
<feature type="domain" description="Ribonuclease A-domain" evidence="2">
    <location>
        <begin position="19"/>
        <end position="113"/>
    </location>
</feature>
<organism evidence="3 4">
    <name type="scientific">Anabas testudineus</name>
    <name type="common">Climbing perch</name>
    <name type="synonym">Anthias testudineus</name>
    <dbReference type="NCBI Taxonomy" id="64144"/>
    <lineage>
        <taxon>Eukaryota</taxon>
        <taxon>Metazoa</taxon>
        <taxon>Chordata</taxon>
        <taxon>Craniata</taxon>
        <taxon>Vertebrata</taxon>
        <taxon>Euteleostomi</taxon>
        <taxon>Actinopterygii</taxon>
        <taxon>Neopterygii</taxon>
        <taxon>Teleostei</taxon>
        <taxon>Neoteleostei</taxon>
        <taxon>Acanthomorphata</taxon>
        <taxon>Anabantaria</taxon>
        <taxon>Anabantiformes</taxon>
        <taxon>Anabantoidei</taxon>
        <taxon>Anabantidae</taxon>
        <taxon>Anabas</taxon>
    </lineage>
</organism>
<dbReference type="Proteomes" id="UP000265040">
    <property type="component" value="Chromosome 2"/>
</dbReference>
<dbReference type="InParanoid" id="A0A3Q1J698"/>
<evidence type="ECO:0000259" key="2">
    <source>
        <dbReference type="SMART" id="SM00092"/>
    </source>
</evidence>
<accession>A0A3Q1J698</accession>
<reference evidence="3" key="3">
    <citation type="submission" date="2025-09" db="UniProtKB">
        <authorList>
            <consortium name="Ensembl"/>
        </authorList>
    </citation>
    <scope>IDENTIFICATION</scope>
</reference>
<feature type="chain" id="PRO_5018735459" description="Ribonuclease A-domain domain-containing protein" evidence="1">
    <location>
        <begin position="18"/>
        <end position="118"/>
    </location>
</feature>
<dbReference type="InterPro" id="IPR036816">
    <property type="entry name" value="RNaseA-like_dom_sf"/>
</dbReference>
<evidence type="ECO:0000313" key="3">
    <source>
        <dbReference type="Ensembl" id="ENSATEP00000026804.1"/>
    </source>
</evidence>
<evidence type="ECO:0000256" key="1">
    <source>
        <dbReference type="SAM" id="SignalP"/>
    </source>
</evidence>
<keyword evidence="4" id="KW-1185">Reference proteome</keyword>
<dbReference type="AlphaFoldDB" id="A0A3Q1J698"/>
<dbReference type="Ensembl" id="ENSATET00000027229.2">
    <property type="protein sequence ID" value="ENSATEP00000026804.1"/>
    <property type="gene ID" value="ENSATEG00000018539.2"/>
</dbReference>
<dbReference type="InterPro" id="IPR023412">
    <property type="entry name" value="RNaseA_domain"/>
</dbReference>